<feature type="compositionally biased region" description="Polar residues" evidence="8">
    <location>
        <begin position="142"/>
        <end position="151"/>
    </location>
</feature>
<keyword evidence="4 7" id="KW-0479">Metal-binding</keyword>
<dbReference type="NCBIfam" id="TIGR00028">
    <property type="entry name" value="Mtu_PIN_fam"/>
    <property type="match status" value="1"/>
</dbReference>
<reference evidence="10 11" key="1">
    <citation type="journal article" date="2013" name="Genome Announc.">
        <title>Whole-Genome Sequences of Four Clinical Isolates of Mycobacterium tuberculosis from Tamil Nadu, South India.</title>
        <authorList>
            <person name="Narayanan S."/>
            <person name="Deshpande U."/>
        </authorList>
    </citation>
    <scope>NUCLEOTIDE SEQUENCE [LARGE SCALE GENOMIC DNA]</scope>
    <source>
        <strain evidence="10 11">CAS/NITR204</strain>
    </source>
</reference>
<gene>
    <name evidence="7" type="primary">vapC</name>
    <name evidence="10" type="ORF">J113_04400</name>
</gene>
<dbReference type="Proteomes" id="UP000013548">
    <property type="component" value="Chromosome"/>
</dbReference>
<comment type="function">
    <text evidence="7">Toxic component of a toxin-antitoxin (TA) system. An RNase.</text>
</comment>
<evidence type="ECO:0000313" key="10">
    <source>
        <dbReference type="EMBL" id="AGL26098.1"/>
    </source>
</evidence>
<keyword evidence="2 7" id="KW-1277">Toxin-antitoxin system</keyword>
<dbReference type="GO" id="GO:0016788">
    <property type="term" value="F:hydrolase activity, acting on ester bonds"/>
    <property type="evidence" value="ECO:0007669"/>
    <property type="project" value="InterPro"/>
</dbReference>
<evidence type="ECO:0000259" key="9">
    <source>
        <dbReference type="Pfam" id="PF01850"/>
    </source>
</evidence>
<dbReference type="InterPro" id="IPR029060">
    <property type="entry name" value="PIN-like_dom_sf"/>
</dbReference>
<dbReference type="HAMAP" id="MF_00265">
    <property type="entry name" value="VapC_Nob1"/>
    <property type="match status" value="1"/>
</dbReference>
<dbReference type="GO" id="GO:0090729">
    <property type="term" value="F:toxin activity"/>
    <property type="evidence" value="ECO:0007669"/>
    <property type="project" value="UniProtKB-KW"/>
</dbReference>
<dbReference type="InterPro" id="IPR022907">
    <property type="entry name" value="VapC_family"/>
</dbReference>
<sequence>MTVLLDANVLIALVVAEHVHHDAAADWLMASDTGFATCPMTQGSLVRFLVRSGQSAAAARDVVSAVQCTSRHEFWPDALSFAGVEVAGVVGHRQVTDATCPAARPGAGDARQRLSTPARRRRGTHSNDHLMCIVSRRRGEPPQNQRLGHDA</sequence>
<feature type="binding site" evidence="7">
    <location>
        <position position="6"/>
    </location>
    <ligand>
        <name>Mg(2+)</name>
        <dbReference type="ChEBI" id="CHEBI:18420"/>
    </ligand>
</feature>
<name>R4MAF1_MYCTX</name>
<dbReference type="KEGG" id="mtuc:J113_04400"/>
<dbReference type="EMBL" id="CP005386">
    <property type="protein sequence ID" value="AGL26098.1"/>
    <property type="molecule type" value="Genomic_DNA"/>
</dbReference>
<keyword evidence="6 7" id="KW-0460">Magnesium</keyword>
<evidence type="ECO:0000256" key="4">
    <source>
        <dbReference type="ARBA" id="ARBA00022723"/>
    </source>
</evidence>
<evidence type="ECO:0000256" key="3">
    <source>
        <dbReference type="ARBA" id="ARBA00022722"/>
    </source>
</evidence>
<evidence type="ECO:0000256" key="7">
    <source>
        <dbReference type="HAMAP-Rule" id="MF_00265"/>
    </source>
</evidence>
<dbReference type="HOGENOM" id="CLU_145365_0_0_11"/>
<dbReference type="GO" id="GO:0045926">
    <property type="term" value="P:negative regulation of growth"/>
    <property type="evidence" value="ECO:0007669"/>
    <property type="project" value="UniProtKB-ARBA"/>
</dbReference>
<dbReference type="InterPro" id="IPR002716">
    <property type="entry name" value="PIN_dom"/>
</dbReference>
<proteinExistence type="inferred from homology"/>
<dbReference type="EC" id="3.1.-.-" evidence="7"/>
<keyword evidence="3 7" id="KW-0540">Nuclease</keyword>
<feature type="binding site" evidence="7">
    <location>
        <position position="97"/>
    </location>
    <ligand>
        <name>Mg(2+)</name>
        <dbReference type="ChEBI" id="CHEBI:18420"/>
    </ligand>
</feature>
<accession>R4MAF1</accession>
<evidence type="ECO:0000256" key="6">
    <source>
        <dbReference type="ARBA" id="ARBA00022842"/>
    </source>
</evidence>
<feature type="domain" description="PIN" evidence="9">
    <location>
        <begin position="3"/>
        <end position="76"/>
    </location>
</feature>
<dbReference type="PATRIC" id="fig|1310114.3.peg.913"/>
<organism evidence="10 11">
    <name type="scientific">Mycobacterium tuberculosis CAS/NITR204</name>
    <dbReference type="NCBI Taxonomy" id="1310114"/>
    <lineage>
        <taxon>Bacteria</taxon>
        <taxon>Bacillati</taxon>
        <taxon>Actinomycetota</taxon>
        <taxon>Actinomycetes</taxon>
        <taxon>Mycobacteriales</taxon>
        <taxon>Mycobacteriaceae</taxon>
        <taxon>Mycobacterium</taxon>
        <taxon>Mycobacterium tuberculosis complex</taxon>
    </lineage>
</organism>
<protein>
    <recommendedName>
        <fullName evidence="7">Ribonuclease VapC</fullName>
        <shortName evidence="7">RNase VapC</shortName>
        <ecNumber evidence="7">3.1.-.-</ecNumber>
    </recommendedName>
    <alternativeName>
        <fullName evidence="7">Toxin VapC</fullName>
    </alternativeName>
</protein>
<evidence type="ECO:0000256" key="5">
    <source>
        <dbReference type="ARBA" id="ARBA00022801"/>
    </source>
</evidence>
<evidence type="ECO:0000256" key="2">
    <source>
        <dbReference type="ARBA" id="ARBA00022649"/>
    </source>
</evidence>
<dbReference type="GO" id="GO:0004540">
    <property type="term" value="F:RNA nuclease activity"/>
    <property type="evidence" value="ECO:0007669"/>
    <property type="project" value="InterPro"/>
</dbReference>
<comment type="cofactor">
    <cofactor evidence="1 7">
        <name>Mg(2+)</name>
        <dbReference type="ChEBI" id="CHEBI:18420"/>
    </cofactor>
</comment>
<dbReference type="Pfam" id="PF01850">
    <property type="entry name" value="PIN"/>
    <property type="match status" value="1"/>
</dbReference>
<dbReference type="AlphaFoldDB" id="R4MAF1"/>
<dbReference type="InterPro" id="IPR006226">
    <property type="entry name" value="Mtu_PIN"/>
</dbReference>
<dbReference type="GO" id="GO:0000287">
    <property type="term" value="F:magnesium ion binding"/>
    <property type="evidence" value="ECO:0007669"/>
    <property type="project" value="UniProtKB-UniRule"/>
</dbReference>
<evidence type="ECO:0000313" key="11">
    <source>
        <dbReference type="Proteomes" id="UP000013548"/>
    </source>
</evidence>
<comment type="similarity">
    <text evidence="7">Belongs to the PINc/VapC protein family.</text>
</comment>
<feature type="region of interest" description="Disordered" evidence="8">
    <location>
        <begin position="100"/>
        <end position="151"/>
    </location>
</feature>
<dbReference type="SUPFAM" id="SSF88723">
    <property type="entry name" value="PIN domain-like"/>
    <property type="match status" value="1"/>
</dbReference>
<evidence type="ECO:0000256" key="8">
    <source>
        <dbReference type="SAM" id="MobiDB-lite"/>
    </source>
</evidence>
<keyword evidence="7" id="KW-0800">Toxin</keyword>
<evidence type="ECO:0000256" key="1">
    <source>
        <dbReference type="ARBA" id="ARBA00001946"/>
    </source>
</evidence>
<keyword evidence="5 7" id="KW-0378">Hydrolase</keyword>